<dbReference type="SUPFAM" id="SSF52266">
    <property type="entry name" value="SGNH hydrolase"/>
    <property type="match status" value="1"/>
</dbReference>
<gene>
    <name evidence="1" type="ORF">LE190_04760</name>
</gene>
<dbReference type="Gene3D" id="3.40.50.1110">
    <property type="entry name" value="SGNH hydrolase"/>
    <property type="match status" value="1"/>
</dbReference>
<dbReference type="InterPro" id="IPR052940">
    <property type="entry name" value="Carb_Esterase_6"/>
</dbReference>
<dbReference type="RefSeq" id="WP_225237606.1">
    <property type="nucleotide sequence ID" value="NZ_JAHYBX010000001.1"/>
</dbReference>
<dbReference type="EMBL" id="JAHYBX010000001">
    <property type="protein sequence ID" value="MCA1855235.1"/>
    <property type="molecule type" value="Genomic_DNA"/>
</dbReference>
<keyword evidence="2" id="KW-1185">Reference proteome</keyword>
<organism evidence="1 2">
    <name type="scientific">Massilia hydrophila</name>
    <dbReference type="NCBI Taxonomy" id="3044279"/>
    <lineage>
        <taxon>Bacteria</taxon>
        <taxon>Pseudomonadati</taxon>
        <taxon>Pseudomonadota</taxon>
        <taxon>Betaproteobacteria</taxon>
        <taxon>Burkholderiales</taxon>
        <taxon>Oxalobacteraceae</taxon>
        <taxon>Telluria group</taxon>
        <taxon>Massilia</taxon>
    </lineage>
</organism>
<proteinExistence type="predicted"/>
<comment type="caution">
    <text evidence="1">The sequence shown here is derived from an EMBL/GenBank/DDBJ whole genome shotgun (WGS) entry which is preliminary data.</text>
</comment>
<sequence>MKQDHEVKRWYVLVIAGQSNAQGFGEAMPEEGDLAPSPRIRQLGRYRGMRPDGRVEDRWNRIVEASHVLDHVKDMRFCNLTGNTDPRRSGTVGPGLFVARHLLPLLPPDAGILLLPEAHGGAGMSFGDPGTYRPEHACVEGEQPGACIGRCVQNSPGLEDSNTQGAMAWADTQGRASPLYLDLRDRLRHALQLHPDNRLLGVVWMQGESDARAGDPHAAQHSANFSRMVDRLGAELADLRAHFPGGDWRRVPWINVLATHWWDEAIASHRTVIEGYRMLERQRPGQMCLLDLRRTDSGAPMETNLSHYVDPRSAAYPARPDSLVTDGRSCEPEMIHIHLSSGAYRGEAGRRIAQALRERCFGAPAS</sequence>
<evidence type="ECO:0000313" key="2">
    <source>
        <dbReference type="Proteomes" id="UP001198602"/>
    </source>
</evidence>
<dbReference type="Proteomes" id="UP001198602">
    <property type="component" value="Unassembled WGS sequence"/>
</dbReference>
<name>A0ABS7Y6B2_9BURK</name>
<evidence type="ECO:0000313" key="1">
    <source>
        <dbReference type="EMBL" id="MCA1855235.1"/>
    </source>
</evidence>
<protein>
    <submittedName>
        <fullName evidence="1">Sialate O-acetylesterase</fullName>
    </submittedName>
</protein>
<reference evidence="1 2" key="1">
    <citation type="submission" date="2021-07" db="EMBL/GenBank/DDBJ databases">
        <title>Characterization of Violacein-producing bacteria and related species.</title>
        <authorList>
            <person name="Wilson H.S."/>
            <person name="De Leon M.E."/>
        </authorList>
    </citation>
    <scope>NUCLEOTIDE SEQUENCE [LARGE SCALE GENOMIC DNA]</scope>
    <source>
        <strain evidence="1 2">HSC-2F05</strain>
    </source>
</reference>
<dbReference type="PANTHER" id="PTHR31988:SF19">
    <property type="entry name" value="9-O-ACETYL-N-ACETYLNEURAMINIC ACID DEACETYLASE-RELATED"/>
    <property type="match status" value="1"/>
</dbReference>
<dbReference type="PANTHER" id="PTHR31988">
    <property type="entry name" value="ESTERASE, PUTATIVE (DUF303)-RELATED"/>
    <property type="match status" value="1"/>
</dbReference>
<accession>A0ABS7Y6B2</accession>
<dbReference type="InterPro" id="IPR036514">
    <property type="entry name" value="SGNH_hydro_sf"/>
</dbReference>